<dbReference type="OrthoDB" id="10496266at2759"/>
<name>A0A9W7EUM2_9STRA</name>
<protein>
    <submittedName>
        <fullName evidence="1">Uncharacterized protein</fullName>
    </submittedName>
</protein>
<dbReference type="Proteomes" id="UP001165085">
    <property type="component" value="Unassembled WGS sequence"/>
</dbReference>
<evidence type="ECO:0000313" key="1">
    <source>
        <dbReference type="EMBL" id="GMH93274.1"/>
    </source>
</evidence>
<accession>A0A9W7EUM2</accession>
<organism evidence="1 2">
    <name type="scientific">Triparma strigata</name>
    <dbReference type="NCBI Taxonomy" id="1606541"/>
    <lineage>
        <taxon>Eukaryota</taxon>
        <taxon>Sar</taxon>
        <taxon>Stramenopiles</taxon>
        <taxon>Ochrophyta</taxon>
        <taxon>Bolidophyceae</taxon>
        <taxon>Parmales</taxon>
        <taxon>Triparmaceae</taxon>
        <taxon>Triparma</taxon>
    </lineage>
</organism>
<dbReference type="AlphaFoldDB" id="A0A9W7EUM2"/>
<sequence>MYASQVEVGDTAVGFDVVVAVLQEGVAKDLDQSSIMSYSRIGSRINSAPSSSNPTLATTPTFAPSFGSDLVFSHHQSIGAAYVWRSPYSLPTRPRELYAPISTTGQTRIEPSRQAPTHAQLPDVGVVNRFLLGGSSKGSKKTA</sequence>
<proteinExistence type="predicted"/>
<dbReference type="EMBL" id="BRXY01000410">
    <property type="protein sequence ID" value="GMH93274.1"/>
    <property type="molecule type" value="Genomic_DNA"/>
</dbReference>
<comment type="caution">
    <text evidence="1">The sequence shown here is derived from an EMBL/GenBank/DDBJ whole genome shotgun (WGS) entry which is preliminary data.</text>
</comment>
<gene>
    <name evidence="1" type="ORF">TrST_g6668</name>
</gene>
<evidence type="ECO:0000313" key="2">
    <source>
        <dbReference type="Proteomes" id="UP001165085"/>
    </source>
</evidence>
<reference evidence="2" key="1">
    <citation type="journal article" date="2023" name="Commun. Biol.">
        <title>Genome analysis of Parmales, the sister group of diatoms, reveals the evolutionary specialization of diatoms from phago-mixotrophs to photoautotrophs.</title>
        <authorList>
            <person name="Ban H."/>
            <person name="Sato S."/>
            <person name="Yoshikawa S."/>
            <person name="Yamada K."/>
            <person name="Nakamura Y."/>
            <person name="Ichinomiya M."/>
            <person name="Sato N."/>
            <person name="Blanc-Mathieu R."/>
            <person name="Endo H."/>
            <person name="Kuwata A."/>
            <person name="Ogata H."/>
        </authorList>
    </citation>
    <scope>NUCLEOTIDE SEQUENCE [LARGE SCALE GENOMIC DNA]</scope>
    <source>
        <strain evidence="2">NIES 3701</strain>
    </source>
</reference>
<keyword evidence="2" id="KW-1185">Reference proteome</keyword>